<sequence>MGWDRVNSQKRKYTALSLVLGAVMLWAPLSGGTVSAYQEEEVPGGASISGVMKFTGTIPTPKTYKVTMGSHPEFCQTIADQKGFINIPKVRVSSKRHLADVVVFLQEVDRGKPFPKEEPILAVDRCQFVPRVIGTLADQNLRMVMRDPILHQIRGWEMLDNGRLPLFHISNLGKDGEATLPLNARRSSIIKWTCDQHRFMEGWLLLTANPYVTVSDDQGVFRLTDIPAGTHTVGAWHPVLGYQEAKITLISGGQETLELTFVSPSTP</sequence>
<dbReference type="Proteomes" id="UP001302719">
    <property type="component" value="Chromosome"/>
</dbReference>
<evidence type="ECO:0008006" key="3">
    <source>
        <dbReference type="Google" id="ProtNLM"/>
    </source>
</evidence>
<dbReference type="KEGG" id="nall:PP769_14905"/>
<protein>
    <recommendedName>
        <fullName evidence="3">Rhamnogalacturonan lyase domain-containing protein</fullName>
    </recommendedName>
</protein>
<name>A0AA96JY84_9BACT</name>
<gene>
    <name evidence="1" type="ORF">PP769_14905</name>
</gene>
<proteinExistence type="predicted"/>
<reference evidence="1 2" key="1">
    <citation type="submission" date="2023-01" db="EMBL/GenBank/DDBJ databases">
        <title>Cultivation and genomic characterization of new, ubiquitous marine nitrite-oxidizing bacteria from the Nitrospirales.</title>
        <authorList>
            <person name="Mueller A.J."/>
            <person name="Daebeler A."/>
            <person name="Herbold C.W."/>
            <person name="Kirkegaard R.H."/>
            <person name="Daims H."/>
        </authorList>
    </citation>
    <scope>NUCLEOTIDE SEQUENCE [LARGE SCALE GENOMIC DNA]</scope>
    <source>
        <strain evidence="1 2">VA</strain>
    </source>
</reference>
<evidence type="ECO:0000313" key="2">
    <source>
        <dbReference type="Proteomes" id="UP001302719"/>
    </source>
</evidence>
<accession>A0AA96JY84</accession>
<dbReference type="EMBL" id="CP116967">
    <property type="protein sequence ID" value="WNM57254.1"/>
    <property type="molecule type" value="Genomic_DNA"/>
</dbReference>
<organism evidence="1 2">
    <name type="scientific">Candidatus Nitrospira allomarina</name>
    <dbReference type="NCBI Taxonomy" id="3020900"/>
    <lineage>
        <taxon>Bacteria</taxon>
        <taxon>Pseudomonadati</taxon>
        <taxon>Nitrospirota</taxon>
        <taxon>Nitrospiria</taxon>
        <taxon>Nitrospirales</taxon>
        <taxon>Nitrospiraceae</taxon>
        <taxon>Nitrospira</taxon>
    </lineage>
</organism>
<keyword evidence="2" id="KW-1185">Reference proteome</keyword>
<dbReference type="SUPFAM" id="SSF117074">
    <property type="entry name" value="Hypothetical protein PA1324"/>
    <property type="match status" value="1"/>
</dbReference>
<evidence type="ECO:0000313" key="1">
    <source>
        <dbReference type="EMBL" id="WNM57254.1"/>
    </source>
</evidence>
<dbReference type="AlphaFoldDB" id="A0AA96JY84"/>
<dbReference type="RefSeq" id="WP_312641527.1">
    <property type="nucleotide sequence ID" value="NZ_CP116967.1"/>
</dbReference>